<evidence type="ECO:0000313" key="2">
    <source>
        <dbReference type="EMBL" id="CAB1428353.1"/>
    </source>
</evidence>
<protein>
    <submittedName>
        <fullName evidence="2">Uncharacterized protein</fullName>
    </submittedName>
</protein>
<dbReference type="EMBL" id="CADEAL010001046">
    <property type="protein sequence ID" value="CAB1428353.1"/>
    <property type="molecule type" value="Genomic_DNA"/>
</dbReference>
<feature type="region of interest" description="Disordered" evidence="1">
    <location>
        <begin position="1"/>
        <end position="23"/>
    </location>
</feature>
<keyword evidence="3" id="KW-1185">Reference proteome</keyword>
<dbReference type="Proteomes" id="UP001153269">
    <property type="component" value="Unassembled WGS sequence"/>
</dbReference>
<dbReference type="AlphaFoldDB" id="A0A9N7UE31"/>
<reference evidence="2" key="1">
    <citation type="submission" date="2020-03" db="EMBL/GenBank/DDBJ databases">
        <authorList>
            <person name="Weist P."/>
        </authorList>
    </citation>
    <scope>NUCLEOTIDE SEQUENCE</scope>
</reference>
<evidence type="ECO:0000313" key="3">
    <source>
        <dbReference type="Proteomes" id="UP001153269"/>
    </source>
</evidence>
<name>A0A9N7UE31_PLEPL</name>
<accession>A0A9N7UE31</accession>
<feature type="region of interest" description="Disordered" evidence="1">
    <location>
        <begin position="115"/>
        <end position="136"/>
    </location>
</feature>
<evidence type="ECO:0000256" key="1">
    <source>
        <dbReference type="SAM" id="MobiDB-lite"/>
    </source>
</evidence>
<sequence>MLGAVGISVSTRRGDDSGSTLISTSTDVSACSRTLKANAWPLNLHAPRGVFVFLIKGSSSLDDLPPHLDGVDGRDWCCGSSGRSRDFGFGPQALMSDTPQGPFHSQSGVERVERPFNRSHLKRGNAHGPKSGYLAL</sequence>
<gene>
    <name evidence="2" type="ORF">PLEPLA_LOCUS16319</name>
</gene>
<organism evidence="2 3">
    <name type="scientific">Pleuronectes platessa</name>
    <name type="common">European plaice</name>
    <dbReference type="NCBI Taxonomy" id="8262"/>
    <lineage>
        <taxon>Eukaryota</taxon>
        <taxon>Metazoa</taxon>
        <taxon>Chordata</taxon>
        <taxon>Craniata</taxon>
        <taxon>Vertebrata</taxon>
        <taxon>Euteleostomi</taxon>
        <taxon>Actinopterygii</taxon>
        <taxon>Neopterygii</taxon>
        <taxon>Teleostei</taxon>
        <taxon>Neoteleostei</taxon>
        <taxon>Acanthomorphata</taxon>
        <taxon>Carangaria</taxon>
        <taxon>Pleuronectiformes</taxon>
        <taxon>Pleuronectoidei</taxon>
        <taxon>Pleuronectidae</taxon>
        <taxon>Pleuronectes</taxon>
    </lineage>
</organism>
<proteinExistence type="predicted"/>
<comment type="caution">
    <text evidence="2">The sequence shown here is derived from an EMBL/GenBank/DDBJ whole genome shotgun (WGS) entry which is preliminary data.</text>
</comment>